<dbReference type="RefSeq" id="WP_150041397.1">
    <property type="nucleotide sequence ID" value="NZ_OW485606.1"/>
</dbReference>
<evidence type="ECO:0000313" key="2">
    <source>
        <dbReference type="Proteomes" id="UP000325255"/>
    </source>
</evidence>
<organism evidence="1 2">
    <name type="scientific">Rhodovastum atsumiense</name>
    <dbReference type="NCBI Taxonomy" id="504468"/>
    <lineage>
        <taxon>Bacteria</taxon>
        <taxon>Pseudomonadati</taxon>
        <taxon>Pseudomonadota</taxon>
        <taxon>Alphaproteobacteria</taxon>
        <taxon>Acetobacterales</taxon>
        <taxon>Acetobacteraceae</taxon>
        <taxon>Rhodovastum</taxon>
    </lineage>
</organism>
<gene>
    <name evidence="1" type="ORF">F1189_13770</name>
</gene>
<protein>
    <submittedName>
        <fullName evidence="1">Uncharacterized protein</fullName>
    </submittedName>
</protein>
<name>A0A5M6ITH7_9PROT</name>
<sequence>MNAARAVNNTPDSAYDLASTCPNAEYKYISGMEAEYSITGFDPCGLVDQYGLGAWRYYVHCRVFKKIYRSIHADRRKSVAAMLMWLNSVKCPGHLPILPP</sequence>
<evidence type="ECO:0000313" key="1">
    <source>
        <dbReference type="EMBL" id="KAA5611623.1"/>
    </source>
</evidence>
<proteinExistence type="predicted"/>
<dbReference type="EMBL" id="VWPK01000019">
    <property type="protein sequence ID" value="KAA5611623.1"/>
    <property type="molecule type" value="Genomic_DNA"/>
</dbReference>
<comment type="caution">
    <text evidence="1">The sequence shown here is derived from an EMBL/GenBank/DDBJ whole genome shotgun (WGS) entry which is preliminary data.</text>
</comment>
<keyword evidence="2" id="KW-1185">Reference proteome</keyword>
<accession>A0A5M6ITH7</accession>
<dbReference type="AlphaFoldDB" id="A0A5M6ITH7"/>
<dbReference type="Proteomes" id="UP000325255">
    <property type="component" value="Unassembled WGS sequence"/>
</dbReference>
<reference evidence="1 2" key="1">
    <citation type="submission" date="2019-09" db="EMBL/GenBank/DDBJ databases">
        <title>Genome sequence of Rhodovastum atsumiense, a diverse member of the Acetobacteraceae family of non-sulfur purple photosynthetic bacteria.</title>
        <authorList>
            <person name="Meyer T."/>
            <person name="Kyndt J."/>
        </authorList>
    </citation>
    <scope>NUCLEOTIDE SEQUENCE [LARGE SCALE GENOMIC DNA]</scope>
    <source>
        <strain evidence="1 2">DSM 21279</strain>
    </source>
</reference>